<sequence>MEDEGKAVREESARRPMILMYDVGRDIEKDRLGKLLAEQNPDLGIGEETVIPLFMKGPKTGDSVWWVCAVAPDAYQKVTTFWGGHSCLKSTSANWGIRQATSAVIYKAVFLPRITYASEVWASGVLTAKAVKLLGSKQRRALLSLTGAYRTTSTDALQVVAGQLPLDLEIRWSVVRKKRKVGLVSEEEKVDQWSRILEIWQTRWDTSEKGRWTHSMIPKVKRRLEVPLEVDHCVTQFLTGNGDFNAKLNSFALRGSGACRCGTENETVDHVLFRCPELTLVRDQLIRDIGGGVARPCSTEVFLNTRSNYRALCRFAKSAIEAKQLADRLE</sequence>
<keyword evidence="2" id="KW-1185">Reference proteome</keyword>
<name>A0A5E4N1X4_9HEMI</name>
<reference evidence="1 2" key="1">
    <citation type="submission" date="2019-08" db="EMBL/GenBank/DDBJ databases">
        <authorList>
            <person name="Alioto T."/>
            <person name="Alioto T."/>
            <person name="Gomez Garrido J."/>
        </authorList>
    </citation>
    <scope>NUCLEOTIDE SEQUENCE [LARGE SCALE GENOMIC DNA]</scope>
</reference>
<proteinExistence type="predicted"/>
<evidence type="ECO:0000313" key="1">
    <source>
        <dbReference type="EMBL" id="VVC36609.1"/>
    </source>
</evidence>
<dbReference type="Proteomes" id="UP000325440">
    <property type="component" value="Unassembled WGS sequence"/>
</dbReference>
<dbReference type="OrthoDB" id="6630138at2759"/>
<accession>A0A5E4N1X4</accession>
<organism evidence="1 2">
    <name type="scientific">Cinara cedri</name>
    <dbReference type="NCBI Taxonomy" id="506608"/>
    <lineage>
        <taxon>Eukaryota</taxon>
        <taxon>Metazoa</taxon>
        <taxon>Ecdysozoa</taxon>
        <taxon>Arthropoda</taxon>
        <taxon>Hexapoda</taxon>
        <taxon>Insecta</taxon>
        <taxon>Pterygota</taxon>
        <taxon>Neoptera</taxon>
        <taxon>Paraneoptera</taxon>
        <taxon>Hemiptera</taxon>
        <taxon>Sternorrhyncha</taxon>
        <taxon>Aphidomorpha</taxon>
        <taxon>Aphidoidea</taxon>
        <taxon>Aphididae</taxon>
        <taxon>Lachninae</taxon>
        <taxon>Cinara</taxon>
    </lineage>
</organism>
<dbReference type="AlphaFoldDB" id="A0A5E4N1X4"/>
<protein>
    <submittedName>
        <fullName evidence="1">Uncharacterized protein</fullName>
    </submittedName>
</protein>
<gene>
    <name evidence="1" type="ORF">CINCED_3A021797</name>
</gene>
<dbReference type="EMBL" id="CABPRJ010001434">
    <property type="protein sequence ID" value="VVC36609.1"/>
    <property type="molecule type" value="Genomic_DNA"/>
</dbReference>
<evidence type="ECO:0000313" key="2">
    <source>
        <dbReference type="Proteomes" id="UP000325440"/>
    </source>
</evidence>